<dbReference type="PROSITE" id="PS51819">
    <property type="entry name" value="VOC"/>
    <property type="match status" value="1"/>
</dbReference>
<dbReference type="InterPro" id="IPR029068">
    <property type="entry name" value="Glyas_Bleomycin-R_OHBP_Dase"/>
</dbReference>
<sequence>MKIRYDGPLLIVADVEAAKHFYETVLGQTVIYHKEKKMVKFEVGLSLISTISFDEWMDDDVKKIFSLSHSSHHFELYFEVDDIVACYEKLRLKTEILWLHGPSENENEQMSMRFYDLDGHVIEIGEAIAATAKRLAAKGIPTSEISAKFSEMMWKGSRLY</sequence>
<evidence type="ECO:0000313" key="2">
    <source>
        <dbReference type="EMBL" id="MQW40471.1"/>
    </source>
</evidence>
<accession>A0A7X1ZBS1</accession>
<protein>
    <recommendedName>
        <fullName evidence="1">VOC domain-containing protein</fullName>
    </recommendedName>
</protein>
<proteinExistence type="predicted"/>
<organism evidence="2 3">
    <name type="scientific">Lactococcus hircilactis</name>
    <dbReference type="NCBI Taxonomy" id="1494462"/>
    <lineage>
        <taxon>Bacteria</taxon>
        <taxon>Bacillati</taxon>
        <taxon>Bacillota</taxon>
        <taxon>Bacilli</taxon>
        <taxon>Lactobacillales</taxon>
        <taxon>Streptococcaceae</taxon>
        <taxon>Lactococcus</taxon>
    </lineage>
</organism>
<dbReference type="InterPro" id="IPR037523">
    <property type="entry name" value="VOC_core"/>
</dbReference>
<dbReference type="RefSeq" id="WP_153497101.1">
    <property type="nucleotide sequence ID" value="NZ_CAXYUY010000006.1"/>
</dbReference>
<keyword evidence="3" id="KW-1185">Reference proteome</keyword>
<dbReference type="OrthoDB" id="9815599at2"/>
<dbReference type="AlphaFoldDB" id="A0A7X1ZBS1"/>
<gene>
    <name evidence="2" type="ORF">GHI93_11130</name>
</gene>
<comment type="caution">
    <text evidence="2">The sequence shown here is derived from an EMBL/GenBank/DDBJ whole genome shotgun (WGS) entry which is preliminary data.</text>
</comment>
<evidence type="ECO:0000313" key="3">
    <source>
        <dbReference type="Proteomes" id="UP000439550"/>
    </source>
</evidence>
<dbReference type="Pfam" id="PF12681">
    <property type="entry name" value="Glyoxalase_2"/>
    <property type="match status" value="1"/>
</dbReference>
<dbReference type="InterPro" id="IPR025870">
    <property type="entry name" value="Glyoxalase-like_dom"/>
</dbReference>
<feature type="domain" description="VOC" evidence="1">
    <location>
        <begin position="4"/>
        <end position="127"/>
    </location>
</feature>
<name>A0A7X1ZBS1_9LACT</name>
<dbReference type="EMBL" id="WITJ01000020">
    <property type="protein sequence ID" value="MQW40471.1"/>
    <property type="molecule type" value="Genomic_DNA"/>
</dbReference>
<reference evidence="2 3" key="1">
    <citation type="submission" date="2019-10" db="EMBL/GenBank/DDBJ databases">
        <authorList>
            <person name="Dong K."/>
        </authorList>
    </citation>
    <scope>NUCLEOTIDE SEQUENCE [LARGE SCALE GENOMIC DNA]</scope>
    <source>
        <strain evidence="2 3">DSM 28960</strain>
    </source>
</reference>
<dbReference type="Proteomes" id="UP000439550">
    <property type="component" value="Unassembled WGS sequence"/>
</dbReference>
<evidence type="ECO:0000259" key="1">
    <source>
        <dbReference type="PROSITE" id="PS51819"/>
    </source>
</evidence>
<dbReference type="SUPFAM" id="SSF54593">
    <property type="entry name" value="Glyoxalase/Bleomycin resistance protein/Dihydroxybiphenyl dioxygenase"/>
    <property type="match status" value="1"/>
</dbReference>
<dbReference type="Gene3D" id="3.10.180.10">
    <property type="entry name" value="2,3-Dihydroxybiphenyl 1,2-Dioxygenase, domain 1"/>
    <property type="match status" value="1"/>
</dbReference>